<dbReference type="Proteomes" id="UP001223261">
    <property type="component" value="Chromosome"/>
</dbReference>
<dbReference type="InterPro" id="IPR050661">
    <property type="entry name" value="BglG_antiterminators"/>
</dbReference>
<dbReference type="InterPro" id="IPR013196">
    <property type="entry name" value="HTH_11"/>
</dbReference>
<dbReference type="RefSeq" id="WP_282862674.1">
    <property type="nucleotide sequence ID" value="NZ_CP118848.1"/>
</dbReference>
<dbReference type="AlphaFoldDB" id="A0AAX3W690"/>
<dbReference type="Pfam" id="PF08279">
    <property type="entry name" value="HTH_11"/>
    <property type="match status" value="1"/>
</dbReference>
<keyword evidence="1" id="KW-0677">Repeat</keyword>
<sequence>MLFSSKEEQVINYLNFYDFVAANEISDKLLVSSKTIYRLVKKINEITKDQYGERMIESETGKGYKINKFYIDKNIYSIVTIKEENFLLETMLTLLFQHPKKLRKNHIFCDSYMSESTEERRIRSIIEYLNEFNIDVYNMHNLLYVKGEEIDNRRAINSILLTINKNQVLGDLGLDINASDKHFLDKQISLIEENLGVNLYYPYDVSIFTHLYMVLKRYREGRVNQLENQDALDEEEKNKMNRNKEIKTIADILTRNLSKHLCYDLHELESFFIFQNLYSLNIEKKST</sequence>
<keyword evidence="2" id="KW-0805">Transcription regulation</keyword>
<evidence type="ECO:0000256" key="1">
    <source>
        <dbReference type="ARBA" id="ARBA00022737"/>
    </source>
</evidence>
<dbReference type="PROSITE" id="PS51372">
    <property type="entry name" value="PRD_2"/>
    <property type="match status" value="1"/>
</dbReference>
<accession>A0AAX3W690</accession>
<dbReference type="PANTHER" id="PTHR30185">
    <property type="entry name" value="CRYPTIC BETA-GLUCOSIDE BGL OPERON ANTITERMINATOR"/>
    <property type="match status" value="1"/>
</dbReference>
<dbReference type="Gene3D" id="1.10.10.10">
    <property type="entry name" value="Winged helix-like DNA-binding domain superfamily/Winged helix DNA-binding domain"/>
    <property type="match status" value="1"/>
</dbReference>
<gene>
    <name evidence="5" type="ORF">PYH69_02860</name>
</gene>
<reference evidence="5" key="1">
    <citation type="journal article" date="2023" name="Antibiotics">
        <title>Prevalence and Molecular Characterization of Methicillin-Resistant Staphylococci (MRS) and Mammaliicocci (MRM) in Dromedary Camels from Algeria: First Detection of SCCmec-mecC Hybrid in Methicillin-Resistant Mammaliicoccus lentus.</title>
        <authorList>
            <person name="Belhout C."/>
            <person name="Boyen F."/>
            <person name="Vereecke N."/>
            <person name="Theuns S."/>
            <person name="Taibi N."/>
            <person name="Stegger M."/>
            <person name="de la Fe-Rodriguez P.Y."/>
            <person name="Bouayad L."/>
            <person name="Elgroud R."/>
            <person name="Butaye P."/>
        </authorList>
    </citation>
    <scope>NUCLEOTIDE SEQUENCE</scope>
    <source>
        <strain evidence="5">7048</strain>
    </source>
</reference>
<dbReference type="InterPro" id="IPR036634">
    <property type="entry name" value="PRD_sf"/>
</dbReference>
<dbReference type="SUPFAM" id="SSF63520">
    <property type="entry name" value="PTS-regulatory domain, PRD"/>
    <property type="match status" value="1"/>
</dbReference>
<keyword evidence="3" id="KW-0804">Transcription</keyword>
<evidence type="ECO:0000256" key="2">
    <source>
        <dbReference type="ARBA" id="ARBA00023015"/>
    </source>
</evidence>
<protein>
    <submittedName>
        <fullName evidence="5">Helix-turn-helix domain-containing protein</fullName>
    </submittedName>
</protein>
<proteinExistence type="predicted"/>
<organism evidence="5 6">
    <name type="scientific">Mammaliicoccus lentus</name>
    <name type="common">Staphylococcus lentus</name>
    <dbReference type="NCBI Taxonomy" id="42858"/>
    <lineage>
        <taxon>Bacteria</taxon>
        <taxon>Bacillati</taxon>
        <taxon>Bacillota</taxon>
        <taxon>Bacilli</taxon>
        <taxon>Bacillales</taxon>
        <taxon>Staphylococcaceae</taxon>
        <taxon>Mammaliicoccus</taxon>
    </lineage>
</organism>
<evidence type="ECO:0000313" key="6">
    <source>
        <dbReference type="Proteomes" id="UP001223261"/>
    </source>
</evidence>
<feature type="domain" description="PRD" evidence="4">
    <location>
        <begin position="175"/>
        <end position="287"/>
    </location>
</feature>
<dbReference type="InterPro" id="IPR036388">
    <property type="entry name" value="WH-like_DNA-bd_sf"/>
</dbReference>
<dbReference type="EMBL" id="CP118848">
    <property type="protein sequence ID" value="WHI60586.1"/>
    <property type="molecule type" value="Genomic_DNA"/>
</dbReference>
<name>A0AAX3W690_MAMLE</name>
<dbReference type="InterPro" id="IPR011608">
    <property type="entry name" value="PRD"/>
</dbReference>
<dbReference type="GO" id="GO:0006355">
    <property type="term" value="P:regulation of DNA-templated transcription"/>
    <property type="evidence" value="ECO:0007669"/>
    <property type="project" value="InterPro"/>
</dbReference>
<dbReference type="PANTHER" id="PTHR30185:SF18">
    <property type="entry name" value="TRANSCRIPTIONAL REGULATOR MTLR"/>
    <property type="match status" value="1"/>
</dbReference>
<evidence type="ECO:0000313" key="5">
    <source>
        <dbReference type="EMBL" id="WHI60586.1"/>
    </source>
</evidence>
<evidence type="ECO:0000259" key="4">
    <source>
        <dbReference type="PROSITE" id="PS51372"/>
    </source>
</evidence>
<evidence type="ECO:0000256" key="3">
    <source>
        <dbReference type="ARBA" id="ARBA00023163"/>
    </source>
</evidence>
<dbReference type="Gene3D" id="1.10.1790.10">
    <property type="entry name" value="PRD domain"/>
    <property type="match status" value="1"/>
</dbReference>